<dbReference type="AlphaFoldDB" id="G8M1W6"/>
<dbReference type="eggNOG" id="COG2385">
    <property type="taxonomic scope" value="Bacteria"/>
</dbReference>
<reference evidence="3 4" key="2">
    <citation type="journal article" date="2012" name="Stand. Genomic Sci.">
        <title>Complete Genome Sequence of Clostridium clariflavum DSM 19732.</title>
        <authorList>
            <person name="Izquierdo J.A."/>
            <person name="Goodwin L."/>
            <person name="Davenport K.W."/>
            <person name="Teshima H."/>
            <person name="Bruce D."/>
            <person name="Detter C."/>
            <person name="Tapia R."/>
            <person name="Han S."/>
            <person name="Land M."/>
            <person name="Hauser L."/>
            <person name="Jeffries C.D."/>
            <person name="Han J."/>
            <person name="Pitluck S."/>
            <person name="Nolan M."/>
            <person name="Chen A."/>
            <person name="Huntemann M."/>
            <person name="Mavromatis K."/>
            <person name="Mikhailova N."/>
            <person name="Liolios K."/>
            <person name="Woyke T."/>
            <person name="Lynd L.R."/>
        </authorList>
    </citation>
    <scope>NUCLEOTIDE SEQUENCE [LARGE SCALE GENOMIC DNA]</scope>
    <source>
        <strain evidence="4">DSM 19732 / NBRC 101661 / EBR45</strain>
    </source>
</reference>
<dbReference type="InterPro" id="IPR014225">
    <property type="entry name" value="Spore_II_D_firmicutes"/>
</dbReference>
<name>G8M1W6_ACECE</name>
<feature type="transmembrane region" description="Helical" evidence="1">
    <location>
        <begin position="9"/>
        <end position="30"/>
    </location>
</feature>
<accession>G8M1W6</accession>
<dbReference type="STRING" id="720554.Clocl_0308"/>
<evidence type="ECO:0000313" key="3">
    <source>
        <dbReference type="EMBL" id="AEV67049.1"/>
    </source>
</evidence>
<dbReference type="KEGG" id="ccl:Clocl_0308"/>
<keyword evidence="4" id="KW-1185">Reference proteome</keyword>
<dbReference type="PANTHER" id="PTHR30032:SF4">
    <property type="entry name" value="AMIDASE ENHANCER"/>
    <property type="match status" value="1"/>
</dbReference>
<dbReference type="InterPro" id="IPR051922">
    <property type="entry name" value="Bact_Sporulation_Assoc"/>
</dbReference>
<evidence type="ECO:0000256" key="1">
    <source>
        <dbReference type="SAM" id="Phobius"/>
    </source>
</evidence>
<keyword evidence="1" id="KW-0812">Transmembrane</keyword>
<sequence precursor="true">MGITMRKIIYYILIMIIVMIVLPMIIVGGGNTVIEEVKPKEKAEKEDIKIKVYIKDQDKVEEMLLEDYVKEVVAAEMPVEFEIEALKAQAVAARTFGVSRIMNLYPAKEDIHKGAHVCTDSTHCQAWMDKSDRIKKWNSVSADRNWEKIENAVKETKDIIILYDNKPINPLFHANGGGRTENCEDVWEGVEVPYLKSVNSDGDEEDPGYKVVTAFKEEDIIDSIKSEYPDILLNEDDLLSNFSVLELSDGGRVKKIKVGNIELKGTDLRKLLSLRSTNFKIEKGKDNELNITTIGYGHGVGMSQYGANYLAKNGGTFEEILKHYYKGVTLAPFNKDDLLNKTDNETGQ</sequence>
<dbReference type="Pfam" id="PF08486">
    <property type="entry name" value="SpoIID"/>
    <property type="match status" value="1"/>
</dbReference>
<evidence type="ECO:0000259" key="2">
    <source>
        <dbReference type="Pfam" id="PF08486"/>
    </source>
</evidence>
<dbReference type="GO" id="GO:0030288">
    <property type="term" value="C:outer membrane-bounded periplasmic space"/>
    <property type="evidence" value="ECO:0007669"/>
    <property type="project" value="TreeGrafter"/>
</dbReference>
<gene>
    <name evidence="3" type="ordered locus">Clocl_0308</name>
</gene>
<keyword evidence="1" id="KW-0472">Membrane</keyword>
<dbReference type="Proteomes" id="UP000005435">
    <property type="component" value="Chromosome"/>
</dbReference>
<evidence type="ECO:0000313" key="4">
    <source>
        <dbReference type="Proteomes" id="UP000005435"/>
    </source>
</evidence>
<dbReference type="PANTHER" id="PTHR30032">
    <property type="entry name" value="N-ACETYLMURAMOYL-L-ALANINE AMIDASE-RELATED"/>
    <property type="match status" value="1"/>
</dbReference>
<dbReference type="GO" id="GO:0030435">
    <property type="term" value="P:sporulation resulting in formation of a cellular spore"/>
    <property type="evidence" value="ECO:0007669"/>
    <property type="project" value="InterPro"/>
</dbReference>
<dbReference type="InterPro" id="IPR013693">
    <property type="entry name" value="SpoIID/LytB_N"/>
</dbReference>
<proteinExistence type="predicted"/>
<keyword evidence="1" id="KW-1133">Transmembrane helix</keyword>
<dbReference type="NCBIfam" id="TIGR02669">
    <property type="entry name" value="SpoIID_LytB"/>
    <property type="match status" value="1"/>
</dbReference>
<dbReference type="NCBIfam" id="TIGR02870">
    <property type="entry name" value="spore_II_D"/>
    <property type="match status" value="1"/>
</dbReference>
<feature type="domain" description="Sporulation stage II protein D amidase enhancer LytB N-terminal" evidence="2">
    <location>
        <begin position="56"/>
        <end position="163"/>
    </location>
</feature>
<protein>
    <submittedName>
        <fullName evidence="3">Stage II sporulation protein D</fullName>
    </submittedName>
</protein>
<dbReference type="HOGENOM" id="CLU_021203_1_1_9"/>
<reference evidence="4" key="1">
    <citation type="submission" date="2011-12" db="EMBL/GenBank/DDBJ databases">
        <title>Complete sequence of Clostridium clariflavum DSM 19732.</title>
        <authorList>
            <consortium name="US DOE Joint Genome Institute"/>
            <person name="Lucas S."/>
            <person name="Han J."/>
            <person name="Lapidus A."/>
            <person name="Cheng J.-F."/>
            <person name="Goodwin L."/>
            <person name="Pitluck S."/>
            <person name="Peters L."/>
            <person name="Teshima H."/>
            <person name="Detter J.C."/>
            <person name="Han C."/>
            <person name="Tapia R."/>
            <person name="Land M."/>
            <person name="Hauser L."/>
            <person name="Kyrpides N."/>
            <person name="Ivanova N."/>
            <person name="Pagani I."/>
            <person name="Kitzmiller T."/>
            <person name="Lynd L."/>
            <person name="Izquierdo J."/>
            <person name="Woyke T."/>
        </authorList>
    </citation>
    <scope>NUCLEOTIDE SEQUENCE [LARGE SCALE GENOMIC DNA]</scope>
    <source>
        <strain evidence="4">DSM 19732 / NBRC 101661 / EBR45</strain>
    </source>
</reference>
<organism evidence="3 4">
    <name type="scientific">Acetivibrio clariflavus (strain DSM 19732 / NBRC 101661 / EBR45)</name>
    <name type="common">Clostridium clariflavum</name>
    <dbReference type="NCBI Taxonomy" id="720554"/>
    <lineage>
        <taxon>Bacteria</taxon>
        <taxon>Bacillati</taxon>
        <taxon>Bacillota</taxon>
        <taxon>Clostridia</taxon>
        <taxon>Eubacteriales</taxon>
        <taxon>Oscillospiraceae</taxon>
        <taxon>Acetivibrio</taxon>
    </lineage>
</organism>
<dbReference type="EMBL" id="CP003065">
    <property type="protein sequence ID" value="AEV67049.1"/>
    <property type="molecule type" value="Genomic_DNA"/>
</dbReference>
<dbReference type="InterPro" id="IPR013486">
    <property type="entry name" value="SpoIID/LytB"/>
</dbReference>